<name>U5D8J4_AMBTC</name>
<dbReference type="SUPFAM" id="SSF54565">
    <property type="entry name" value="Ribosomal protein S16"/>
    <property type="match status" value="1"/>
</dbReference>
<evidence type="ECO:0000313" key="2">
    <source>
        <dbReference type="EMBL" id="ERN16703.1"/>
    </source>
</evidence>
<dbReference type="STRING" id="13333.U5D8J4"/>
<reference evidence="3" key="1">
    <citation type="journal article" date="2013" name="Science">
        <title>The Amborella genome and the evolution of flowering plants.</title>
        <authorList>
            <consortium name="Amborella Genome Project"/>
        </authorList>
    </citation>
    <scope>NUCLEOTIDE SEQUENCE [LARGE SCALE GENOMIC DNA]</scope>
</reference>
<dbReference type="Proteomes" id="UP000017836">
    <property type="component" value="Unassembled WGS sequence"/>
</dbReference>
<dbReference type="Gramene" id="ERN16703">
    <property type="protein sequence ID" value="ERN16703"/>
    <property type="gene ID" value="AMTR_s00051p00226050"/>
</dbReference>
<accession>U5D8J4</accession>
<evidence type="ECO:0000256" key="1">
    <source>
        <dbReference type="SAM" id="MobiDB-lite"/>
    </source>
</evidence>
<proteinExistence type="predicted"/>
<organism evidence="2 3">
    <name type="scientific">Amborella trichopoda</name>
    <dbReference type="NCBI Taxonomy" id="13333"/>
    <lineage>
        <taxon>Eukaryota</taxon>
        <taxon>Viridiplantae</taxon>
        <taxon>Streptophyta</taxon>
        <taxon>Embryophyta</taxon>
        <taxon>Tracheophyta</taxon>
        <taxon>Spermatophyta</taxon>
        <taxon>Magnoliopsida</taxon>
        <taxon>Amborellales</taxon>
        <taxon>Amborellaceae</taxon>
        <taxon>Amborella</taxon>
    </lineage>
</organism>
<gene>
    <name evidence="2" type="ORF">AMTR_s00051p00226050</name>
</gene>
<sequence>MRVTGYWLSVGAQPSDPVKRILFRAGLLPPPPMFAMMHKGGPRDNRVIDPLTGRPRPTTKPSHKDEAEAPHFKLLMSA</sequence>
<dbReference type="EMBL" id="KI392418">
    <property type="protein sequence ID" value="ERN16703.1"/>
    <property type="molecule type" value="Genomic_DNA"/>
</dbReference>
<dbReference type="AlphaFoldDB" id="U5D8J4"/>
<feature type="compositionally biased region" description="Basic and acidic residues" evidence="1">
    <location>
        <begin position="62"/>
        <end position="71"/>
    </location>
</feature>
<evidence type="ECO:0000313" key="3">
    <source>
        <dbReference type="Proteomes" id="UP000017836"/>
    </source>
</evidence>
<dbReference type="InterPro" id="IPR023803">
    <property type="entry name" value="Ribosomal_bS16_dom_sf"/>
</dbReference>
<dbReference type="eggNOG" id="KOG3419">
    <property type="taxonomic scope" value="Eukaryota"/>
</dbReference>
<dbReference type="HOGENOM" id="CLU_2678423_0_0_1"/>
<evidence type="ECO:0008006" key="4">
    <source>
        <dbReference type="Google" id="ProtNLM"/>
    </source>
</evidence>
<feature type="region of interest" description="Disordered" evidence="1">
    <location>
        <begin position="34"/>
        <end position="78"/>
    </location>
</feature>
<protein>
    <recommendedName>
        <fullName evidence="4">Ribosomal protein S16</fullName>
    </recommendedName>
</protein>
<dbReference type="OMA" id="PPMFAMM"/>
<dbReference type="Gene3D" id="3.30.1320.10">
    <property type="match status" value="1"/>
</dbReference>
<keyword evidence="3" id="KW-1185">Reference proteome</keyword>